<dbReference type="InterPro" id="IPR002818">
    <property type="entry name" value="DJ-1/PfpI"/>
</dbReference>
<dbReference type="AlphaFoldDB" id="A0A0W8DUQ0"/>
<dbReference type="OrthoDB" id="543156at2759"/>
<feature type="domain" description="DJ-1/PfpI" evidence="2">
    <location>
        <begin position="52"/>
        <end position="212"/>
    </location>
</feature>
<dbReference type="GO" id="GO:1903189">
    <property type="term" value="P:glyoxal metabolic process"/>
    <property type="evidence" value="ECO:0007669"/>
    <property type="project" value="TreeGrafter"/>
</dbReference>
<dbReference type="Proteomes" id="UP000052943">
    <property type="component" value="Unassembled WGS sequence"/>
</dbReference>
<dbReference type="PANTHER" id="PTHR48094:SF12">
    <property type="entry name" value="PARKINSON DISEASE PROTEIN 7 HOMOLOG"/>
    <property type="match status" value="1"/>
</dbReference>
<sequence length="234" mass="24914">MNFNKLDDQRMSNVTWHFKSSTFLLALKNKRQVSMARIAQAISEIVNPKPTALVPVTTGCEEIEVAALCDILARGGVRVTVASVDGHLNHIVKLAKGTDVQADKPIEFCVNDEYDIIAVPGGPGAKTLGASQTLASLLKEQKSAGKLYAAVGEAVYDVLFHNALVEGPMAGDPADKLVLSDLYSDDKVVIAENCVTSKGPATAIAMAVTLVELLRGEKAARTVANEIAFKPIKK</sequence>
<accession>A0A0W8DUQ0</accession>
<evidence type="ECO:0000313" key="4">
    <source>
        <dbReference type="Proteomes" id="UP000052943"/>
    </source>
</evidence>
<evidence type="ECO:0000313" key="3">
    <source>
        <dbReference type="EMBL" id="KUG00159.1"/>
    </source>
</evidence>
<dbReference type="EMBL" id="LNFO01000759">
    <property type="protein sequence ID" value="KUG00159.1"/>
    <property type="molecule type" value="Genomic_DNA"/>
</dbReference>
<dbReference type="PANTHER" id="PTHR48094">
    <property type="entry name" value="PROTEIN/NUCLEIC ACID DEGLYCASE DJ-1-RELATED"/>
    <property type="match status" value="1"/>
</dbReference>
<protein>
    <submittedName>
        <fullName evidence="3">Chaperone protein YajL</fullName>
    </submittedName>
</protein>
<comment type="caution">
    <text evidence="3">The sequence shown here is derived from an EMBL/GenBank/DDBJ whole genome shotgun (WGS) entry which is preliminary data.</text>
</comment>
<keyword evidence="1" id="KW-0677">Repeat</keyword>
<organism evidence="3 4">
    <name type="scientific">Phytophthora nicotianae</name>
    <name type="common">Potato buckeye rot agent</name>
    <name type="synonym">Phytophthora parasitica</name>
    <dbReference type="NCBI Taxonomy" id="4792"/>
    <lineage>
        <taxon>Eukaryota</taxon>
        <taxon>Sar</taxon>
        <taxon>Stramenopiles</taxon>
        <taxon>Oomycota</taxon>
        <taxon>Peronosporomycetes</taxon>
        <taxon>Peronosporales</taxon>
        <taxon>Peronosporaceae</taxon>
        <taxon>Phytophthora</taxon>
    </lineage>
</organism>
<dbReference type="SUPFAM" id="SSF52317">
    <property type="entry name" value="Class I glutamine amidotransferase-like"/>
    <property type="match status" value="1"/>
</dbReference>
<dbReference type="InterPro" id="IPR050325">
    <property type="entry name" value="Prot/Nucl_acid_deglycase"/>
</dbReference>
<evidence type="ECO:0000259" key="2">
    <source>
        <dbReference type="Pfam" id="PF01965"/>
    </source>
</evidence>
<dbReference type="GO" id="GO:0005737">
    <property type="term" value="C:cytoplasm"/>
    <property type="evidence" value="ECO:0007669"/>
    <property type="project" value="TreeGrafter"/>
</dbReference>
<dbReference type="Pfam" id="PF01965">
    <property type="entry name" value="DJ-1_PfpI"/>
    <property type="match status" value="1"/>
</dbReference>
<gene>
    <name evidence="3" type="ORF">AM587_10016695</name>
</gene>
<dbReference type="Gene3D" id="3.40.50.880">
    <property type="match status" value="1"/>
</dbReference>
<dbReference type="FunFam" id="3.40.50.880:FF:000015">
    <property type="entry name" value="Protein DJ-1 homolog C"/>
    <property type="match status" value="1"/>
</dbReference>
<reference evidence="3 4" key="1">
    <citation type="submission" date="2015-11" db="EMBL/GenBank/DDBJ databases">
        <title>Genomes and virulence difference between two physiological races of Phytophthora nicotianae.</title>
        <authorList>
            <person name="Liu H."/>
            <person name="Ma X."/>
            <person name="Yu H."/>
            <person name="Fang D."/>
            <person name="Li Y."/>
            <person name="Wang X."/>
            <person name="Wang W."/>
            <person name="Dong Y."/>
            <person name="Xiao B."/>
        </authorList>
    </citation>
    <scope>NUCLEOTIDE SEQUENCE [LARGE SCALE GENOMIC DNA]</scope>
    <source>
        <strain evidence="4">race 0</strain>
    </source>
</reference>
<proteinExistence type="predicted"/>
<dbReference type="CDD" id="cd03135">
    <property type="entry name" value="GATase1_DJ-1"/>
    <property type="match status" value="1"/>
</dbReference>
<name>A0A0W8DUQ0_PHYNI</name>
<dbReference type="STRING" id="4790.A0A0W8DUQ0"/>
<dbReference type="InterPro" id="IPR029062">
    <property type="entry name" value="Class_I_gatase-like"/>
</dbReference>
<evidence type="ECO:0000256" key="1">
    <source>
        <dbReference type="ARBA" id="ARBA00022737"/>
    </source>
</evidence>